<comment type="caution">
    <text evidence="2">The sequence shown here is derived from an EMBL/GenBank/DDBJ whole genome shotgun (WGS) entry which is preliminary data.</text>
</comment>
<organism evidence="2 3">
    <name type="scientific">Aliarcobacter butzleri L348</name>
    <dbReference type="NCBI Taxonomy" id="1447256"/>
    <lineage>
        <taxon>Bacteria</taxon>
        <taxon>Pseudomonadati</taxon>
        <taxon>Campylobacterota</taxon>
        <taxon>Epsilonproteobacteria</taxon>
        <taxon>Campylobacterales</taxon>
        <taxon>Arcobacteraceae</taxon>
        <taxon>Aliarcobacter</taxon>
    </lineage>
</organism>
<dbReference type="InterPro" id="IPR011250">
    <property type="entry name" value="OMP/PagP_B-barrel"/>
</dbReference>
<evidence type="ECO:0008006" key="4">
    <source>
        <dbReference type="Google" id="ProtNLM"/>
    </source>
</evidence>
<reference evidence="2 3" key="1">
    <citation type="submission" date="2014-01" db="EMBL/GenBank/DDBJ databases">
        <title>Development of a Comparative Genomic Fingerprinting Assay for High Resolution Genotyping of Arcobacter butzleri.</title>
        <authorList>
            <person name="Webb A.L."/>
            <person name="Inglis G.D."/>
            <person name="Kruczkiewicz P."/>
            <person name="Selinger L.B."/>
            <person name="Taboada E.N."/>
        </authorList>
    </citation>
    <scope>NUCLEOTIDE SEQUENCE [LARGE SCALE GENOMIC DNA]</scope>
    <source>
        <strain evidence="2 3">L348</strain>
    </source>
</reference>
<evidence type="ECO:0000256" key="1">
    <source>
        <dbReference type="SAM" id="SignalP"/>
    </source>
</evidence>
<dbReference type="PATRIC" id="fig|1447256.3.peg.2342"/>
<dbReference type="Proteomes" id="UP000035514">
    <property type="component" value="Unassembled WGS sequence"/>
</dbReference>
<dbReference type="EMBL" id="JAIQ01000170">
    <property type="protein sequence ID" value="KLD96410.1"/>
    <property type="molecule type" value="Genomic_DNA"/>
</dbReference>
<dbReference type="SUPFAM" id="SSF56925">
    <property type="entry name" value="OMPA-like"/>
    <property type="match status" value="1"/>
</dbReference>
<accession>A0A0G9JQG4</accession>
<protein>
    <recommendedName>
        <fullName evidence="4">Outer membrane protein beta-barrel domain-containing protein</fullName>
    </recommendedName>
</protein>
<evidence type="ECO:0000313" key="2">
    <source>
        <dbReference type="EMBL" id="KLD96410.1"/>
    </source>
</evidence>
<sequence>MKKVLLSTIVGSLLLTSANANIVDRGHFGISLGSIKFENADAGASVGFISKFEKNVFGDLYFGLGTNLEIFDASNISDEDLGILADIYPIITYDITKNISINGSYAYTAGYLSGNRSDNGFDGTTAGFGIAYKFSNGFEIEAKYKHSQLEWTNDIKFDTDRVNLAFNFRFGK</sequence>
<feature type="chain" id="PRO_5002578845" description="Outer membrane protein beta-barrel domain-containing protein" evidence="1">
    <location>
        <begin position="21"/>
        <end position="172"/>
    </location>
</feature>
<evidence type="ECO:0000313" key="3">
    <source>
        <dbReference type="Proteomes" id="UP000035514"/>
    </source>
</evidence>
<proteinExistence type="predicted"/>
<gene>
    <name evidence="2" type="ORF">AA20_11955</name>
</gene>
<dbReference type="RefSeq" id="WP_046997391.1">
    <property type="nucleotide sequence ID" value="NZ_JAIQ01000170.1"/>
</dbReference>
<dbReference type="AlphaFoldDB" id="A0A0G9JQG4"/>
<keyword evidence="1" id="KW-0732">Signal</keyword>
<name>A0A0G9JQG4_9BACT</name>
<feature type="signal peptide" evidence="1">
    <location>
        <begin position="1"/>
        <end position="20"/>
    </location>
</feature>